<evidence type="ECO:0000313" key="1">
    <source>
        <dbReference type="EMBL" id="KSU50968.1"/>
    </source>
</evidence>
<evidence type="ECO:0008006" key="3">
    <source>
        <dbReference type="Google" id="ProtNLM"/>
    </source>
</evidence>
<sequence length="172" mass="19541">MDEQLTMFRDRFEATPDRHEDLSYDVLESRLTPSKRTALAWMEQTGGEPNVVALNGRLVIVDTAKESPAGRRSVCLDESARLGRKKNAPAASVESMIETLEVHLLTPEQYQALQIQFSFDEKTSSWLKTPDLIRQNGGALYGDRRYETTFIYHNGADSYYASRGFRVCIELD</sequence>
<reference evidence="1 2" key="1">
    <citation type="journal article" date="2015" name="Int. J. Syst. Evol. Microbiol.">
        <title>Exiguobacterium enclense sp. nov., isolated from sediment.</title>
        <authorList>
            <person name="Dastager S.G."/>
            <person name="Mawlankar R."/>
            <person name="Sonalkar V.V."/>
            <person name="Thorat M.N."/>
            <person name="Mual P."/>
            <person name="Verma A."/>
            <person name="Krishnamurthi S."/>
            <person name="Tang S.K."/>
            <person name="Li W.J."/>
        </authorList>
    </citation>
    <scope>NUCLEOTIDE SEQUENCE [LARGE SCALE GENOMIC DNA]</scope>
    <source>
        <strain evidence="1 2">NIO-1109</strain>
    </source>
</reference>
<comment type="caution">
    <text evidence="1">The sequence shown here is derived from an EMBL/GenBank/DDBJ whole genome shotgun (WGS) entry which is preliminary data.</text>
</comment>
<dbReference type="Pfam" id="PF14066">
    <property type="entry name" value="DUF4256"/>
    <property type="match status" value="1"/>
</dbReference>
<gene>
    <name evidence="1" type="ORF">AS033_06195</name>
</gene>
<organism evidence="1 2">
    <name type="scientific">Exiguobacterium indicum</name>
    <dbReference type="NCBI Taxonomy" id="296995"/>
    <lineage>
        <taxon>Bacteria</taxon>
        <taxon>Bacillati</taxon>
        <taxon>Bacillota</taxon>
        <taxon>Bacilli</taxon>
        <taxon>Bacillales</taxon>
        <taxon>Bacillales Family XII. Incertae Sedis</taxon>
        <taxon>Exiguobacterium</taxon>
    </lineage>
</organism>
<dbReference type="Proteomes" id="UP000053797">
    <property type="component" value="Unassembled WGS sequence"/>
</dbReference>
<accession>A0A0V8GKY6</accession>
<dbReference type="AlphaFoldDB" id="A0A0V8GKY6"/>
<dbReference type="EMBL" id="LNQL01000001">
    <property type="protein sequence ID" value="KSU50968.1"/>
    <property type="molecule type" value="Genomic_DNA"/>
</dbReference>
<protein>
    <recommendedName>
        <fullName evidence="3">DUF4256 domain-containing protein</fullName>
    </recommendedName>
</protein>
<evidence type="ECO:0000313" key="2">
    <source>
        <dbReference type="Proteomes" id="UP000053797"/>
    </source>
</evidence>
<dbReference type="OrthoDB" id="8442276at2"/>
<proteinExistence type="predicted"/>
<dbReference type="InterPro" id="IPR025352">
    <property type="entry name" value="DUF4256"/>
</dbReference>
<name>A0A0V8GKY6_9BACL</name>
<dbReference type="RefSeq" id="WP_058264991.1">
    <property type="nucleotide sequence ID" value="NZ_FMYN01000001.1"/>
</dbReference>